<evidence type="ECO:0000313" key="7">
    <source>
        <dbReference type="Proteomes" id="UP000182584"/>
    </source>
</evidence>
<dbReference type="SMART" id="SM00850">
    <property type="entry name" value="LytTR"/>
    <property type="match status" value="1"/>
</dbReference>
<dbReference type="GO" id="GO:0000156">
    <property type="term" value="F:phosphorelay response regulator activity"/>
    <property type="evidence" value="ECO:0007669"/>
    <property type="project" value="InterPro"/>
</dbReference>
<accession>A0A1H9S4H3</accession>
<dbReference type="OrthoDB" id="9788600at2"/>
<dbReference type="Gene3D" id="2.40.50.1020">
    <property type="entry name" value="LytTr DNA-binding domain"/>
    <property type="match status" value="1"/>
</dbReference>
<dbReference type="EMBL" id="FOGJ01000011">
    <property type="protein sequence ID" value="SER79864.1"/>
    <property type="molecule type" value="Genomic_DNA"/>
</dbReference>
<gene>
    <name evidence="6" type="ORF">SAMN04487884_11173</name>
</gene>
<evidence type="ECO:0000259" key="5">
    <source>
        <dbReference type="PROSITE" id="PS50930"/>
    </source>
</evidence>
<dbReference type="Pfam" id="PF04397">
    <property type="entry name" value="LytTR"/>
    <property type="match status" value="1"/>
</dbReference>
<evidence type="ECO:0000259" key="4">
    <source>
        <dbReference type="PROSITE" id="PS50110"/>
    </source>
</evidence>
<feature type="domain" description="HTH LytTR-type" evidence="5">
    <location>
        <begin position="134"/>
        <end position="231"/>
    </location>
</feature>
<organism evidence="6 7">
    <name type="scientific">Butyrivibrio fibrisolvens</name>
    <dbReference type="NCBI Taxonomy" id="831"/>
    <lineage>
        <taxon>Bacteria</taxon>
        <taxon>Bacillati</taxon>
        <taxon>Bacillota</taxon>
        <taxon>Clostridia</taxon>
        <taxon>Lachnospirales</taxon>
        <taxon>Lachnospiraceae</taxon>
        <taxon>Butyrivibrio</taxon>
    </lineage>
</organism>
<dbReference type="AlphaFoldDB" id="A0A1H9S4H3"/>
<dbReference type="PROSITE" id="PS50110">
    <property type="entry name" value="RESPONSE_REGULATORY"/>
    <property type="match status" value="1"/>
</dbReference>
<dbReference type="GO" id="GO:0003677">
    <property type="term" value="F:DNA binding"/>
    <property type="evidence" value="ECO:0007669"/>
    <property type="project" value="InterPro"/>
</dbReference>
<comment type="function">
    <text evidence="2">May play the central regulatory role in sporulation. It may be an element of the effector pathway responsible for the activation of sporulation genes in response to nutritional stress. Spo0A may act in concert with spo0H (a sigma factor) to control the expression of some genes that are critical to the sporulation process.</text>
</comment>
<evidence type="ECO:0000256" key="3">
    <source>
        <dbReference type="PROSITE-ProRule" id="PRU00169"/>
    </source>
</evidence>
<feature type="domain" description="Response regulatory" evidence="4">
    <location>
        <begin position="5"/>
        <end position="124"/>
    </location>
</feature>
<dbReference type="InterPro" id="IPR011006">
    <property type="entry name" value="CheY-like_superfamily"/>
</dbReference>
<dbReference type="SUPFAM" id="SSF52172">
    <property type="entry name" value="CheY-like"/>
    <property type="match status" value="1"/>
</dbReference>
<evidence type="ECO:0000313" key="6">
    <source>
        <dbReference type="EMBL" id="SER79864.1"/>
    </source>
</evidence>
<protein>
    <recommendedName>
        <fullName evidence="1">Stage 0 sporulation protein A homolog</fullName>
    </recommendedName>
</protein>
<dbReference type="Gene3D" id="3.40.50.2300">
    <property type="match status" value="1"/>
</dbReference>
<dbReference type="RefSeq" id="WP_022753052.1">
    <property type="nucleotide sequence ID" value="NZ_FOGJ01000011.1"/>
</dbReference>
<evidence type="ECO:0000256" key="2">
    <source>
        <dbReference type="ARBA" id="ARBA00024867"/>
    </source>
</evidence>
<dbReference type="Pfam" id="PF00072">
    <property type="entry name" value="Response_reg"/>
    <property type="match status" value="1"/>
</dbReference>
<reference evidence="6 7" key="1">
    <citation type="submission" date="2016-10" db="EMBL/GenBank/DDBJ databases">
        <authorList>
            <person name="de Groot N.N."/>
        </authorList>
    </citation>
    <scope>NUCLEOTIDE SEQUENCE [LARGE SCALE GENOMIC DNA]</scope>
    <source>
        <strain evidence="6 7">AR40</strain>
    </source>
</reference>
<sequence>MSDYKIAICDDTEVDRNYIKDIVSNWAHQSGHSVDICLFSSAEEFLFEYEEDKSYQILLLDIEMGKMDGVTMAKKIRQASDSVQIVFITGYSDYIAEGYEVAALHYLMKPVKEDKLFEVLDRAAKKISKDGKVLILESGGEIDMVPIYRIRYVDVRANYITVHADKDITVKKTLSEIEKELDERFFRVGRSCIVNLTCISRVTKTDIYFNDGGSVQLPRGSYEKVNRAIINNS</sequence>
<dbReference type="SMART" id="SM00448">
    <property type="entry name" value="REC"/>
    <property type="match status" value="1"/>
</dbReference>
<feature type="modified residue" description="4-aspartylphosphate" evidence="3">
    <location>
        <position position="61"/>
    </location>
</feature>
<dbReference type="InterPro" id="IPR046947">
    <property type="entry name" value="LytR-like"/>
</dbReference>
<keyword evidence="3" id="KW-0597">Phosphoprotein</keyword>
<dbReference type="InterPro" id="IPR001789">
    <property type="entry name" value="Sig_transdc_resp-reg_receiver"/>
</dbReference>
<dbReference type="Proteomes" id="UP000182584">
    <property type="component" value="Unassembled WGS sequence"/>
</dbReference>
<dbReference type="PROSITE" id="PS50930">
    <property type="entry name" value="HTH_LYTTR"/>
    <property type="match status" value="1"/>
</dbReference>
<evidence type="ECO:0000256" key="1">
    <source>
        <dbReference type="ARBA" id="ARBA00018672"/>
    </source>
</evidence>
<proteinExistence type="predicted"/>
<dbReference type="InterPro" id="IPR007492">
    <property type="entry name" value="LytTR_DNA-bd_dom"/>
</dbReference>
<dbReference type="PANTHER" id="PTHR37299">
    <property type="entry name" value="TRANSCRIPTIONAL REGULATOR-RELATED"/>
    <property type="match status" value="1"/>
</dbReference>
<dbReference type="eggNOG" id="COG3279">
    <property type="taxonomic scope" value="Bacteria"/>
</dbReference>
<name>A0A1H9S4H3_BUTFI</name>
<dbReference type="PANTHER" id="PTHR37299:SF1">
    <property type="entry name" value="STAGE 0 SPORULATION PROTEIN A HOMOLOG"/>
    <property type="match status" value="1"/>
</dbReference>